<evidence type="ECO:0000256" key="2">
    <source>
        <dbReference type="ARBA" id="ARBA00023015"/>
    </source>
</evidence>
<dbReference type="PROSITE" id="PS50931">
    <property type="entry name" value="HTH_LYSR"/>
    <property type="match status" value="1"/>
</dbReference>
<dbReference type="Gene3D" id="3.40.190.290">
    <property type="match status" value="1"/>
</dbReference>
<evidence type="ECO:0000313" key="10">
    <source>
        <dbReference type="Proteomes" id="UP000245060"/>
    </source>
</evidence>
<dbReference type="Pfam" id="PF03466">
    <property type="entry name" value="LysR_substrate"/>
    <property type="match status" value="1"/>
</dbReference>
<protein>
    <recommendedName>
        <fullName evidence="5">Probable hydrogen peroxide-inducible genes activator</fullName>
    </recommendedName>
</protein>
<dbReference type="Proteomes" id="UP000245060">
    <property type="component" value="Unassembled WGS sequence"/>
</dbReference>
<feature type="domain" description="HTH lysR-type" evidence="7">
    <location>
        <begin position="16"/>
        <end position="73"/>
    </location>
</feature>
<reference evidence="10" key="2">
    <citation type="submission" date="2018-04" db="EMBL/GenBank/DDBJ databases">
        <title>Draft genome sequence of Mycobacterium montefiorense isolated from Japanese black salamander.</title>
        <authorList>
            <person name="Fukano H."/>
            <person name="Yoshida M."/>
            <person name="Shimizu A."/>
            <person name="Iwao H."/>
            <person name="Kurata O."/>
            <person name="Katayama Y."/>
            <person name="Omatsu T."/>
            <person name="Mizutani T."/>
            <person name="Wada S."/>
            <person name="Hoshino Y."/>
        </authorList>
    </citation>
    <scope>NUCLEOTIDE SEQUENCE [LARGE SCALE GENOMIC DNA]</scope>
    <source>
        <strain evidence="10">BS</strain>
    </source>
</reference>
<dbReference type="PANTHER" id="PTHR30419">
    <property type="entry name" value="HTH-TYPE TRANSCRIPTIONAL REGULATOR YBHD"/>
    <property type="match status" value="1"/>
</dbReference>
<evidence type="ECO:0000313" key="11">
    <source>
        <dbReference type="Proteomes" id="UP001139505"/>
    </source>
</evidence>
<dbReference type="GO" id="GO:0003700">
    <property type="term" value="F:DNA-binding transcription factor activity"/>
    <property type="evidence" value="ECO:0007669"/>
    <property type="project" value="InterPro"/>
</dbReference>
<sequence length="330" mass="36220">MIWTYSFNYIDGISGMELRQLEYFIAVASEMSFSRAAQRVRVVQSALSTSVGKLEKELGVELFDRSKQQIKLTPAGELFRDHARRIIHGAQLAKDSISDYLGELSGTVEVGSLISFRALDIPKMLGEFHRTYPFVQIMLRLSQWGSTPHLTAIANGSLDLAFVSAPDRFPTGIQMRLLTEEPMLFVCRHDHPLAQRDRIGMAEVAEENLIGFPAEFGLRRLVENAFAAAGVTPHTPYEAAVNYGVASSLVRHGLGTIFMPASDASRFPDLRAVPLQPEIVWPIFLAMGAPARIAPAAARLAELILSLAPPATATSVDKLITPADSTFRDP</sequence>
<reference evidence="9" key="3">
    <citation type="journal article" date="2022" name="Microbiol. Resour. Announc.">
        <title>Draft Genome Sequences of Eight Mycobacterium montefiorense Strains Isolated from Salamanders in Captivity.</title>
        <authorList>
            <person name="Komine T."/>
            <person name="Ihara H."/>
            <person name="Fukano H."/>
            <person name="Hoshino Y."/>
            <person name="Kurata O."/>
            <person name="Wada S."/>
        </authorList>
    </citation>
    <scope>NUCLEOTIDE SEQUENCE</scope>
    <source>
        <strain evidence="9">NJB18185</strain>
    </source>
</reference>
<proteinExistence type="inferred from homology"/>
<evidence type="ECO:0000259" key="7">
    <source>
        <dbReference type="PROSITE" id="PS50931"/>
    </source>
</evidence>
<reference evidence="8" key="1">
    <citation type="journal article" date="2018" name="Genome Announc.">
        <title>Draft Genome Sequence of Mycobacterium montefiorense Isolated from Japanese Black Salamander (Hynobius nigrescens).</title>
        <authorList>
            <person name="Fukano H."/>
            <person name="Yoshida M."/>
            <person name="Shimizu A."/>
            <person name="Iwao H."/>
            <person name="Katayama Y."/>
            <person name="Omatsu T."/>
            <person name="Mizutani T."/>
            <person name="Kurata O."/>
            <person name="Wada S."/>
            <person name="Hoshino Y."/>
        </authorList>
    </citation>
    <scope>NUCLEOTIDE SEQUENCE</scope>
    <source>
        <strain evidence="8">BS</strain>
    </source>
</reference>
<comment type="function">
    <text evidence="6">Required for the induction the katG gene for catalase. Involved in the response to hydrogen peroxide.</text>
</comment>
<dbReference type="InterPro" id="IPR000847">
    <property type="entry name" value="LysR_HTH_N"/>
</dbReference>
<keyword evidence="10" id="KW-1185">Reference proteome</keyword>
<reference evidence="9" key="4">
    <citation type="submission" date="2022-04" db="EMBL/GenBank/DDBJ databases">
        <authorList>
            <person name="Komine T."/>
            <person name="Fukano H."/>
            <person name="Wada S."/>
        </authorList>
    </citation>
    <scope>NUCLEOTIDE SEQUENCE</scope>
    <source>
        <strain evidence="9">NJB18185</strain>
    </source>
</reference>
<gene>
    <name evidence="8" type="ORF">MmonteBS_35330</name>
    <name evidence="9" type="ORF">NJB18185_11900</name>
</gene>
<dbReference type="FunFam" id="1.10.10.10:FF:000001">
    <property type="entry name" value="LysR family transcriptional regulator"/>
    <property type="match status" value="1"/>
</dbReference>
<dbReference type="InterPro" id="IPR036388">
    <property type="entry name" value="WH-like_DNA-bd_sf"/>
</dbReference>
<dbReference type="Pfam" id="PF00126">
    <property type="entry name" value="HTH_1"/>
    <property type="match status" value="1"/>
</dbReference>
<accession>A0AA37UVJ5</accession>
<dbReference type="PRINTS" id="PR00039">
    <property type="entry name" value="HTHLYSR"/>
</dbReference>
<dbReference type="SUPFAM" id="SSF46785">
    <property type="entry name" value="Winged helix' DNA-binding domain"/>
    <property type="match status" value="1"/>
</dbReference>
<evidence type="ECO:0000256" key="6">
    <source>
        <dbReference type="ARBA" id="ARBA00056658"/>
    </source>
</evidence>
<evidence type="ECO:0000256" key="1">
    <source>
        <dbReference type="ARBA" id="ARBA00009437"/>
    </source>
</evidence>
<dbReference type="InterPro" id="IPR005119">
    <property type="entry name" value="LysR_subst-bd"/>
</dbReference>
<evidence type="ECO:0000256" key="4">
    <source>
        <dbReference type="ARBA" id="ARBA00023163"/>
    </source>
</evidence>
<organism evidence="9 11">
    <name type="scientific">Mycobacterium montefiorense</name>
    <dbReference type="NCBI Taxonomy" id="154654"/>
    <lineage>
        <taxon>Bacteria</taxon>
        <taxon>Bacillati</taxon>
        <taxon>Actinomycetota</taxon>
        <taxon>Actinomycetes</taxon>
        <taxon>Mycobacteriales</taxon>
        <taxon>Mycobacteriaceae</taxon>
        <taxon>Mycobacterium</taxon>
        <taxon>Mycobacterium simiae complex</taxon>
    </lineage>
</organism>
<dbReference type="GO" id="GO:0003677">
    <property type="term" value="F:DNA binding"/>
    <property type="evidence" value="ECO:0007669"/>
    <property type="project" value="UniProtKB-KW"/>
</dbReference>
<dbReference type="AlphaFoldDB" id="A0AA37UVJ5"/>
<dbReference type="SUPFAM" id="SSF53850">
    <property type="entry name" value="Periplasmic binding protein-like II"/>
    <property type="match status" value="1"/>
</dbReference>
<comment type="similarity">
    <text evidence="1">Belongs to the LysR transcriptional regulatory family.</text>
</comment>
<dbReference type="InterPro" id="IPR050950">
    <property type="entry name" value="HTH-type_LysR_regulators"/>
</dbReference>
<evidence type="ECO:0000313" key="8">
    <source>
        <dbReference type="EMBL" id="GBG39161.1"/>
    </source>
</evidence>
<keyword evidence="4" id="KW-0804">Transcription</keyword>
<dbReference type="Gene3D" id="1.10.10.10">
    <property type="entry name" value="Winged helix-like DNA-binding domain superfamily/Winged helix DNA-binding domain"/>
    <property type="match status" value="1"/>
</dbReference>
<dbReference type="EMBL" id="BFCH01000018">
    <property type="protein sequence ID" value="GBG39161.1"/>
    <property type="molecule type" value="Genomic_DNA"/>
</dbReference>
<dbReference type="Proteomes" id="UP001139505">
    <property type="component" value="Unassembled WGS sequence"/>
</dbReference>
<name>A0AA37UVJ5_9MYCO</name>
<evidence type="ECO:0000313" key="9">
    <source>
        <dbReference type="EMBL" id="GKU71414.1"/>
    </source>
</evidence>
<comment type="caution">
    <text evidence="9">The sequence shown here is derived from an EMBL/GenBank/DDBJ whole genome shotgun (WGS) entry which is preliminary data.</text>
</comment>
<keyword evidence="3" id="KW-0238">DNA-binding</keyword>
<evidence type="ECO:0000256" key="3">
    <source>
        <dbReference type="ARBA" id="ARBA00023125"/>
    </source>
</evidence>
<dbReference type="InterPro" id="IPR036390">
    <property type="entry name" value="WH_DNA-bd_sf"/>
</dbReference>
<keyword evidence="2" id="KW-0805">Transcription regulation</keyword>
<dbReference type="EMBL" id="BQYH01000005">
    <property type="protein sequence ID" value="GKU71414.1"/>
    <property type="molecule type" value="Genomic_DNA"/>
</dbReference>
<dbReference type="CDD" id="cd08436">
    <property type="entry name" value="PBP2_LTTR_like_3"/>
    <property type="match status" value="1"/>
</dbReference>
<dbReference type="GO" id="GO:0005829">
    <property type="term" value="C:cytosol"/>
    <property type="evidence" value="ECO:0007669"/>
    <property type="project" value="TreeGrafter"/>
</dbReference>
<evidence type="ECO:0000256" key="5">
    <source>
        <dbReference type="ARBA" id="ARBA00040885"/>
    </source>
</evidence>